<name>A0A553WA44_9SPHN</name>
<gene>
    <name evidence="1" type="ORF">FOM92_10155</name>
</gene>
<reference evidence="1 2" key="1">
    <citation type="submission" date="2019-07" db="EMBL/GenBank/DDBJ databases">
        <authorList>
            <person name="Park M."/>
        </authorList>
    </citation>
    <scope>NUCLEOTIDE SEQUENCE [LARGE SCALE GENOMIC DNA]</scope>
    <source>
        <strain evidence="1 2">KCTC32445</strain>
    </source>
</reference>
<dbReference type="AlphaFoldDB" id="A0A553WA44"/>
<dbReference type="OrthoDB" id="7594597at2"/>
<keyword evidence="2" id="KW-1185">Reference proteome</keyword>
<evidence type="ECO:0000313" key="1">
    <source>
        <dbReference type="EMBL" id="TSB01542.1"/>
    </source>
</evidence>
<accession>A0A553WA44</accession>
<sequence length="142" mass="15754">MTQNVDRRARIVRVRTAESRIAQMELAKAKGSANQIRSIVDRIVALNNENVTTSGATDGMSLAAIAETRVRLDAALRATSVPLEQAMQRVQRQQKNSIHTELREQGARRLLEKAEVERAKHIERKAAHARCHPGAGNKGEEL</sequence>
<protein>
    <recommendedName>
        <fullName evidence="3">Flagellar FliJ protein</fullName>
    </recommendedName>
</protein>
<proteinExistence type="predicted"/>
<evidence type="ECO:0000313" key="2">
    <source>
        <dbReference type="Proteomes" id="UP000320160"/>
    </source>
</evidence>
<organism evidence="1 2">
    <name type="scientific">Sphingorhabdus contaminans</name>
    <dbReference type="NCBI Taxonomy" id="1343899"/>
    <lineage>
        <taxon>Bacteria</taxon>
        <taxon>Pseudomonadati</taxon>
        <taxon>Pseudomonadota</taxon>
        <taxon>Alphaproteobacteria</taxon>
        <taxon>Sphingomonadales</taxon>
        <taxon>Sphingomonadaceae</taxon>
        <taxon>Sphingorhabdus</taxon>
    </lineage>
</organism>
<dbReference type="Proteomes" id="UP000320160">
    <property type="component" value="Unassembled WGS sequence"/>
</dbReference>
<dbReference type="EMBL" id="VKKU01000002">
    <property type="protein sequence ID" value="TSB01542.1"/>
    <property type="molecule type" value="Genomic_DNA"/>
</dbReference>
<evidence type="ECO:0008006" key="3">
    <source>
        <dbReference type="Google" id="ProtNLM"/>
    </source>
</evidence>
<comment type="caution">
    <text evidence="1">The sequence shown here is derived from an EMBL/GenBank/DDBJ whole genome shotgun (WGS) entry which is preliminary data.</text>
</comment>
<dbReference type="RefSeq" id="WP_143776760.1">
    <property type="nucleotide sequence ID" value="NZ_OZ260107.1"/>
</dbReference>